<gene>
    <name evidence="1" type="ORF">PACLA_8A078858</name>
</gene>
<dbReference type="EMBL" id="CACRXK020021662">
    <property type="protein sequence ID" value="CAB4036065.1"/>
    <property type="molecule type" value="Genomic_DNA"/>
</dbReference>
<dbReference type="AlphaFoldDB" id="A0A6S7JTJ8"/>
<accession>A0A6S7JTJ8</accession>
<protein>
    <submittedName>
        <fullName evidence="1">Uncharacterized protein</fullName>
    </submittedName>
</protein>
<dbReference type="OrthoDB" id="5983814at2759"/>
<reference evidence="1" key="1">
    <citation type="submission" date="2020-04" db="EMBL/GenBank/DDBJ databases">
        <authorList>
            <person name="Alioto T."/>
            <person name="Alioto T."/>
            <person name="Gomez Garrido J."/>
        </authorList>
    </citation>
    <scope>NUCLEOTIDE SEQUENCE</scope>
    <source>
        <strain evidence="1">A484AB</strain>
    </source>
</reference>
<dbReference type="PANTHER" id="PTHR33104:SF2">
    <property type="entry name" value="CXC3 LIKE CYSTEINE CLUSTER DOMAIN-CONTAINING PROTEIN"/>
    <property type="match status" value="1"/>
</dbReference>
<organism evidence="1 2">
    <name type="scientific">Paramuricea clavata</name>
    <name type="common">Red gorgonian</name>
    <name type="synonym">Violescent sea-whip</name>
    <dbReference type="NCBI Taxonomy" id="317549"/>
    <lineage>
        <taxon>Eukaryota</taxon>
        <taxon>Metazoa</taxon>
        <taxon>Cnidaria</taxon>
        <taxon>Anthozoa</taxon>
        <taxon>Octocorallia</taxon>
        <taxon>Malacalcyonacea</taxon>
        <taxon>Plexauridae</taxon>
        <taxon>Paramuricea</taxon>
    </lineage>
</organism>
<comment type="caution">
    <text evidence="1">The sequence shown here is derived from an EMBL/GenBank/DDBJ whole genome shotgun (WGS) entry which is preliminary data.</text>
</comment>
<dbReference type="PANTHER" id="PTHR33104">
    <property type="entry name" value="SI:DKEY-29D5.2"/>
    <property type="match status" value="1"/>
</dbReference>
<evidence type="ECO:0000313" key="1">
    <source>
        <dbReference type="EMBL" id="CAB4036065.1"/>
    </source>
</evidence>
<evidence type="ECO:0000313" key="2">
    <source>
        <dbReference type="Proteomes" id="UP001152795"/>
    </source>
</evidence>
<keyword evidence="2" id="KW-1185">Reference proteome</keyword>
<proteinExistence type="predicted"/>
<name>A0A6S7JTJ8_PARCT</name>
<dbReference type="Proteomes" id="UP001152795">
    <property type="component" value="Unassembled WGS sequence"/>
</dbReference>
<sequence length="182" mass="21210">MGTINSKTFGSSFREWKFCQFKLNKLRQMNWMECPACEQQQHSVHIDGNMKLYRYKSVGIRQRECYYGKAFIASNEKIQQHLCKIYKRGKEKVTDDSKCGDSVWRAAGNTLNKKKNVDETGLEIAGCRHSVAQHAVSMKHGEVYGYAHYMQLKYYLPRATKFFWSFGVDDGKLALLQQQEKK</sequence>
<dbReference type="InterPro" id="IPR040521">
    <property type="entry name" value="KDZ"/>
</dbReference>
<dbReference type="Pfam" id="PF18758">
    <property type="entry name" value="KDZ"/>
    <property type="match status" value="1"/>
</dbReference>